<organism evidence="1 2">
    <name type="scientific">Lindgomyces ingoldianus</name>
    <dbReference type="NCBI Taxonomy" id="673940"/>
    <lineage>
        <taxon>Eukaryota</taxon>
        <taxon>Fungi</taxon>
        <taxon>Dikarya</taxon>
        <taxon>Ascomycota</taxon>
        <taxon>Pezizomycotina</taxon>
        <taxon>Dothideomycetes</taxon>
        <taxon>Pleosporomycetidae</taxon>
        <taxon>Pleosporales</taxon>
        <taxon>Lindgomycetaceae</taxon>
        <taxon>Lindgomyces</taxon>
    </lineage>
</organism>
<dbReference type="EMBL" id="MU003500">
    <property type="protein sequence ID" value="KAF2473414.1"/>
    <property type="molecule type" value="Genomic_DNA"/>
</dbReference>
<name>A0ACB6R2D2_9PLEO</name>
<accession>A0ACB6R2D2</accession>
<protein>
    <submittedName>
        <fullName evidence="1">Uncharacterized protein</fullName>
    </submittedName>
</protein>
<evidence type="ECO:0000313" key="2">
    <source>
        <dbReference type="Proteomes" id="UP000799755"/>
    </source>
</evidence>
<proteinExistence type="predicted"/>
<keyword evidence="2" id="KW-1185">Reference proteome</keyword>
<evidence type="ECO:0000313" key="1">
    <source>
        <dbReference type="EMBL" id="KAF2473414.1"/>
    </source>
</evidence>
<comment type="caution">
    <text evidence="1">The sequence shown here is derived from an EMBL/GenBank/DDBJ whole genome shotgun (WGS) entry which is preliminary data.</text>
</comment>
<sequence>MLPSKVNENCLEKIPVHLLVVPKFVVEDTITTNALQSWVFFHFFRFGLRFCFGEIFQNILPATFCYPAKSTNSPWPQLGLPITVAKPYFGTNLAFRLAEAPNNLKVSNAVWRNFVRVAIEILKSIVVAVSYRFALGSDNVRMLDRRVRREIFDNICKDGAPHHSATTAKKVRIIKPGEFTHLLNQVLESRVVIVEGKSGDYI</sequence>
<gene>
    <name evidence="1" type="ORF">BDR25DRAFT_352830</name>
</gene>
<dbReference type="Proteomes" id="UP000799755">
    <property type="component" value="Unassembled WGS sequence"/>
</dbReference>
<reference evidence="1" key="1">
    <citation type="journal article" date="2020" name="Stud. Mycol.">
        <title>101 Dothideomycetes genomes: a test case for predicting lifestyles and emergence of pathogens.</title>
        <authorList>
            <person name="Haridas S."/>
            <person name="Albert R."/>
            <person name="Binder M."/>
            <person name="Bloem J."/>
            <person name="Labutti K."/>
            <person name="Salamov A."/>
            <person name="Andreopoulos B."/>
            <person name="Baker S."/>
            <person name="Barry K."/>
            <person name="Bills G."/>
            <person name="Bluhm B."/>
            <person name="Cannon C."/>
            <person name="Castanera R."/>
            <person name="Culley D."/>
            <person name="Daum C."/>
            <person name="Ezra D."/>
            <person name="Gonzalez J."/>
            <person name="Henrissat B."/>
            <person name="Kuo A."/>
            <person name="Liang C."/>
            <person name="Lipzen A."/>
            <person name="Lutzoni F."/>
            <person name="Magnuson J."/>
            <person name="Mondo S."/>
            <person name="Nolan M."/>
            <person name="Ohm R."/>
            <person name="Pangilinan J."/>
            <person name="Park H.-J."/>
            <person name="Ramirez L."/>
            <person name="Alfaro M."/>
            <person name="Sun H."/>
            <person name="Tritt A."/>
            <person name="Yoshinaga Y."/>
            <person name="Zwiers L.-H."/>
            <person name="Turgeon B."/>
            <person name="Goodwin S."/>
            <person name="Spatafora J."/>
            <person name="Crous P."/>
            <person name="Grigoriev I."/>
        </authorList>
    </citation>
    <scope>NUCLEOTIDE SEQUENCE</scope>
    <source>
        <strain evidence="1">ATCC 200398</strain>
    </source>
</reference>